<dbReference type="AlphaFoldDB" id="A0A2A5T0Z9"/>
<organism evidence="1 2">
    <name type="scientific">Candidatus Enterovibrio escicola</name>
    <dbReference type="NCBI Taxonomy" id="1927127"/>
    <lineage>
        <taxon>Bacteria</taxon>
        <taxon>Pseudomonadati</taxon>
        <taxon>Pseudomonadota</taxon>
        <taxon>Gammaproteobacteria</taxon>
        <taxon>Vibrionales</taxon>
        <taxon>Vibrionaceae</taxon>
        <taxon>Enterovibrio</taxon>
    </lineage>
</organism>
<dbReference type="RefSeq" id="WP_263363889.1">
    <property type="nucleotide sequence ID" value="NZ_CAWNJE010000033.1"/>
</dbReference>
<protein>
    <submittedName>
        <fullName evidence="1">Uncharacterized protein</fullName>
    </submittedName>
</protein>
<reference evidence="2" key="1">
    <citation type="submission" date="2017-04" db="EMBL/GenBank/DDBJ databases">
        <title>Genome evolution of the luminous symbionts of deep sea anglerfish.</title>
        <authorList>
            <person name="Hendry T.A."/>
        </authorList>
    </citation>
    <scope>NUCLEOTIDE SEQUENCE [LARGE SCALE GENOMIC DNA]</scope>
</reference>
<gene>
    <name evidence="1" type="ORF">BTN49_2520</name>
</gene>
<comment type="caution">
    <text evidence="1">The sequence shown here is derived from an EMBL/GenBank/DDBJ whole genome shotgun (WGS) entry which is preliminary data.</text>
</comment>
<evidence type="ECO:0000313" key="1">
    <source>
        <dbReference type="EMBL" id="PCS21834.1"/>
    </source>
</evidence>
<dbReference type="GeneID" id="78828768"/>
<name>A0A2A5T0Z9_9GAMM</name>
<keyword evidence="2" id="KW-1185">Reference proteome</keyword>
<sequence length="40" mass="4634">MFLCLTPEEIRCFFHDREEGQAEVVDIDDNNILSYSCPSP</sequence>
<proteinExistence type="predicted"/>
<accession>A0A2A5T0Z9</accession>
<dbReference type="EMBL" id="NBYY01000029">
    <property type="protein sequence ID" value="PCS21834.1"/>
    <property type="molecule type" value="Genomic_DNA"/>
</dbReference>
<evidence type="ECO:0000313" key="2">
    <source>
        <dbReference type="Proteomes" id="UP000219020"/>
    </source>
</evidence>
<dbReference type="Proteomes" id="UP000219020">
    <property type="component" value="Unassembled WGS sequence"/>
</dbReference>